<evidence type="ECO:0000313" key="1">
    <source>
        <dbReference type="EMBL" id="JAD67145.1"/>
    </source>
</evidence>
<name>A0A0A9C1A4_ARUDO</name>
<protein>
    <submittedName>
        <fullName evidence="1">Uncharacterized protein</fullName>
    </submittedName>
</protein>
<dbReference type="AlphaFoldDB" id="A0A0A9C1A4"/>
<organism evidence="1">
    <name type="scientific">Arundo donax</name>
    <name type="common">Giant reed</name>
    <name type="synonym">Donax arundinaceus</name>
    <dbReference type="NCBI Taxonomy" id="35708"/>
    <lineage>
        <taxon>Eukaryota</taxon>
        <taxon>Viridiplantae</taxon>
        <taxon>Streptophyta</taxon>
        <taxon>Embryophyta</taxon>
        <taxon>Tracheophyta</taxon>
        <taxon>Spermatophyta</taxon>
        <taxon>Magnoliopsida</taxon>
        <taxon>Liliopsida</taxon>
        <taxon>Poales</taxon>
        <taxon>Poaceae</taxon>
        <taxon>PACMAD clade</taxon>
        <taxon>Arundinoideae</taxon>
        <taxon>Arundineae</taxon>
        <taxon>Arundo</taxon>
    </lineage>
</organism>
<reference evidence="1" key="2">
    <citation type="journal article" date="2015" name="Data Brief">
        <title>Shoot transcriptome of the giant reed, Arundo donax.</title>
        <authorList>
            <person name="Barrero R.A."/>
            <person name="Guerrero F.D."/>
            <person name="Moolhuijzen P."/>
            <person name="Goolsby J.A."/>
            <person name="Tidwell J."/>
            <person name="Bellgard S.E."/>
            <person name="Bellgard M.I."/>
        </authorList>
    </citation>
    <scope>NUCLEOTIDE SEQUENCE</scope>
    <source>
        <tissue evidence="1">Shoot tissue taken approximately 20 cm above the soil surface</tissue>
    </source>
</reference>
<dbReference type="EMBL" id="GBRH01230750">
    <property type="protein sequence ID" value="JAD67145.1"/>
    <property type="molecule type" value="Transcribed_RNA"/>
</dbReference>
<sequence>MTIGIRDLGFDQGSAANSAASSLLLPSLSPRAAQPGVAMAQEFDFDSIEA</sequence>
<proteinExistence type="predicted"/>
<reference evidence="1" key="1">
    <citation type="submission" date="2014-09" db="EMBL/GenBank/DDBJ databases">
        <authorList>
            <person name="Magalhaes I.L.F."/>
            <person name="Oliveira U."/>
            <person name="Santos F.R."/>
            <person name="Vidigal T.H.D.A."/>
            <person name="Brescovit A.D."/>
            <person name="Santos A.J."/>
        </authorList>
    </citation>
    <scope>NUCLEOTIDE SEQUENCE</scope>
    <source>
        <tissue evidence="1">Shoot tissue taken approximately 20 cm above the soil surface</tissue>
    </source>
</reference>
<accession>A0A0A9C1A4</accession>